<evidence type="ECO:0000313" key="1">
    <source>
        <dbReference type="EMBL" id="KAJ1122022.1"/>
    </source>
</evidence>
<reference evidence="1" key="1">
    <citation type="journal article" date="2022" name="bioRxiv">
        <title>Sequencing and chromosome-scale assembly of the giantPleurodeles waltlgenome.</title>
        <authorList>
            <person name="Brown T."/>
            <person name="Elewa A."/>
            <person name="Iarovenko S."/>
            <person name="Subramanian E."/>
            <person name="Araus A.J."/>
            <person name="Petzold A."/>
            <person name="Susuki M."/>
            <person name="Suzuki K.-i.T."/>
            <person name="Hayashi T."/>
            <person name="Toyoda A."/>
            <person name="Oliveira C."/>
            <person name="Osipova E."/>
            <person name="Leigh N.D."/>
            <person name="Simon A."/>
            <person name="Yun M.H."/>
        </authorList>
    </citation>
    <scope>NUCLEOTIDE SEQUENCE</scope>
    <source>
        <strain evidence="1">20211129_DDA</strain>
        <tissue evidence="1">Liver</tissue>
    </source>
</reference>
<protein>
    <submittedName>
        <fullName evidence="1">Uncharacterized protein</fullName>
    </submittedName>
</protein>
<evidence type="ECO:0000313" key="2">
    <source>
        <dbReference type="Proteomes" id="UP001066276"/>
    </source>
</evidence>
<accession>A0AAV7P1A7</accession>
<sequence length="73" mass="8328">MAQSGISSQLPSYCSLHICPPPITRVRATEEVRHDTRTLEKARTGPDKERSLAEYSFPTRYHFLRRGGGHWGM</sequence>
<proteinExistence type="predicted"/>
<dbReference type="Proteomes" id="UP001066276">
    <property type="component" value="Chromosome 7"/>
</dbReference>
<gene>
    <name evidence="1" type="ORF">NDU88_000528</name>
</gene>
<dbReference type="AlphaFoldDB" id="A0AAV7P1A7"/>
<name>A0AAV7P1A7_PLEWA</name>
<dbReference type="EMBL" id="JANPWB010000011">
    <property type="protein sequence ID" value="KAJ1122022.1"/>
    <property type="molecule type" value="Genomic_DNA"/>
</dbReference>
<comment type="caution">
    <text evidence="1">The sequence shown here is derived from an EMBL/GenBank/DDBJ whole genome shotgun (WGS) entry which is preliminary data.</text>
</comment>
<keyword evidence="2" id="KW-1185">Reference proteome</keyword>
<organism evidence="1 2">
    <name type="scientific">Pleurodeles waltl</name>
    <name type="common">Iberian ribbed newt</name>
    <dbReference type="NCBI Taxonomy" id="8319"/>
    <lineage>
        <taxon>Eukaryota</taxon>
        <taxon>Metazoa</taxon>
        <taxon>Chordata</taxon>
        <taxon>Craniata</taxon>
        <taxon>Vertebrata</taxon>
        <taxon>Euteleostomi</taxon>
        <taxon>Amphibia</taxon>
        <taxon>Batrachia</taxon>
        <taxon>Caudata</taxon>
        <taxon>Salamandroidea</taxon>
        <taxon>Salamandridae</taxon>
        <taxon>Pleurodelinae</taxon>
        <taxon>Pleurodeles</taxon>
    </lineage>
</organism>